<keyword evidence="2" id="KW-0732">Signal</keyword>
<dbReference type="Proteomes" id="UP000199516">
    <property type="component" value="Unassembled WGS sequence"/>
</dbReference>
<evidence type="ECO:0000256" key="2">
    <source>
        <dbReference type="SAM" id="SignalP"/>
    </source>
</evidence>
<evidence type="ECO:0000256" key="1">
    <source>
        <dbReference type="SAM" id="MobiDB-lite"/>
    </source>
</evidence>
<protein>
    <submittedName>
        <fullName evidence="3">Uncharacterized protein</fullName>
    </submittedName>
</protein>
<feature type="compositionally biased region" description="Acidic residues" evidence="1">
    <location>
        <begin position="98"/>
        <end position="116"/>
    </location>
</feature>
<feature type="compositionally biased region" description="Acidic residues" evidence="1">
    <location>
        <begin position="55"/>
        <end position="73"/>
    </location>
</feature>
<organism evidence="3 4">
    <name type="scientific">Alteribacillus iranensis</name>
    <dbReference type="NCBI Taxonomy" id="930128"/>
    <lineage>
        <taxon>Bacteria</taxon>
        <taxon>Bacillati</taxon>
        <taxon>Bacillota</taxon>
        <taxon>Bacilli</taxon>
        <taxon>Bacillales</taxon>
        <taxon>Bacillaceae</taxon>
        <taxon>Alteribacillus</taxon>
    </lineage>
</organism>
<name>A0A1I2FC09_9BACI</name>
<dbReference type="OrthoDB" id="2974786at2"/>
<dbReference type="RefSeq" id="WP_091663895.1">
    <property type="nucleotide sequence ID" value="NZ_FONT01000010.1"/>
</dbReference>
<gene>
    <name evidence="3" type="ORF">SAMN05192532_11038</name>
</gene>
<reference evidence="3 4" key="1">
    <citation type="submission" date="2016-10" db="EMBL/GenBank/DDBJ databases">
        <authorList>
            <person name="de Groot N.N."/>
        </authorList>
    </citation>
    <scope>NUCLEOTIDE SEQUENCE [LARGE SCALE GENOMIC DNA]</scope>
    <source>
        <strain evidence="3 4">DSM 23995</strain>
    </source>
</reference>
<proteinExistence type="predicted"/>
<dbReference type="PROSITE" id="PS51257">
    <property type="entry name" value="PROKAR_LIPOPROTEIN"/>
    <property type="match status" value="1"/>
</dbReference>
<feature type="region of interest" description="Disordered" evidence="1">
    <location>
        <begin position="22"/>
        <end position="116"/>
    </location>
</feature>
<feature type="chain" id="PRO_5038619395" evidence="2">
    <location>
        <begin position="22"/>
        <end position="116"/>
    </location>
</feature>
<accession>A0A1I2FC09</accession>
<evidence type="ECO:0000313" key="4">
    <source>
        <dbReference type="Proteomes" id="UP000199516"/>
    </source>
</evidence>
<evidence type="ECO:0000313" key="3">
    <source>
        <dbReference type="EMBL" id="SFF02307.1"/>
    </source>
</evidence>
<dbReference type="EMBL" id="FONT01000010">
    <property type="protein sequence ID" value="SFF02307.1"/>
    <property type="molecule type" value="Genomic_DNA"/>
</dbReference>
<feature type="signal peptide" evidence="2">
    <location>
        <begin position="1"/>
        <end position="21"/>
    </location>
</feature>
<feature type="compositionally biased region" description="Low complexity" evidence="1">
    <location>
        <begin position="74"/>
        <end position="83"/>
    </location>
</feature>
<sequence length="116" mass="12364">MIKKWLYMAMTGIFAAGVLTACGGGDTEQQEQPAEGPTVDPNPALEEEHPQMNQTEEDESVEDGEGENGDEGNDSPTENSETGTSGGAEEGSMHGQENDGDINTEEETDNPEEEDD</sequence>
<dbReference type="AlphaFoldDB" id="A0A1I2FC09"/>
<keyword evidence="4" id="KW-1185">Reference proteome</keyword>
<dbReference type="STRING" id="930128.SAMN05192532_11038"/>